<keyword evidence="1" id="KW-0175">Coiled coil</keyword>
<organism evidence="2 3">
    <name type="scientific">Globodera rostochiensis</name>
    <name type="common">Golden nematode worm</name>
    <name type="synonym">Heterodera rostochiensis</name>
    <dbReference type="NCBI Taxonomy" id="31243"/>
    <lineage>
        <taxon>Eukaryota</taxon>
        <taxon>Metazoa</taxon>
        <taxon>Ecdysozoa</taxon>
        <taxon>Nematoda</taxon>
        <taxon>Chromadorea</taxon>
        <taxon>Rhabditida</taxon>
        <taxon>Tylenchina</taxon>
        <taxon>Tylenchomorpha</taxon>
        <taxon>Tylenchoidea</taxon>
        <taxon>Heteroderidae</taxon>
        <taxon>Heteroderinae</taxon>
        <taxon>Globodera</taxon>
    </lineage>
</organism>
<accession>A0A914GZ37</accession>
<sequence>MRRQFGNSPNDLHEKRANVKDDEGKRGFIFDSHIDQTPYVIFLESALKRNQTLYMIERNGEWPKLIKEVAAVPELTRLYKTFADKLENYPLDKELLASLTESEAQAYSFKERQQLPFSGASKTLALLFSPLCSCPHLINCLLSSNSGPEPFDHRLLHDCITRLKEQELIIEKANKNAGNQHLAKAATDQLQKQNEELEQTLRTVEKRTLEFESENGKLKQLLNNAQHELEQCLALNR</sequence>
<protein>
    <submittedName>
        <fullName evidence="3">Uncharacterized protein</fullName>
    </submittedName>
</protein>
<dbReference type="Proteomes" id="UP000887572">
    <property type="component" value="Unplaced"/>
</dbReference>
<dbReference type="WBParaSite" id="Gr19_v10_g12669.t1">
    <property type="protein sequence ID" value="Gr19_v10_g12669.t1"/>
    <property type="gene ID" value="Gr19_v10_g12669"/>
</dbReference>
<proteinExistence type="predicted"/>
<evidence type="ECO:0000256" key="1">
    <source>
        <dbReference type="SAM" id="Coils"/>
    </source>
</evidence>
<evidence type="ECO:0000313" key="3">
    <source>
        <dbReference type="WBParaSite" id="Gr19_v10_g12669.t1"/>
    </source>
</evidence>
<keyword evidence="2" id="KW-1185">Reference proteome</keyword>
<feature type="coiled-coil region" evidence="1">
    <location>
        <begin position="180"/>
        <end position="214"/>
    </location>
</feature>
<name>A0A914GZ37_GLORO</name>
<evidence type="ECO:0000313" key="2">
    <source>
        <dbReference type="Proteomes" id="UP000887572"/>
    </source>
</evidence>
<dbReference type="AlphaFoldDB" id="A0A914GZ37"/>
<reference evidence="3" key="1">
    <citation type="submission" date="2022-11" db="UniProtKB">
        <authorList>
            <consortium name="WormBaseParasite"/>
        </authorList>
    </citation>
    <scope>IDENTIFICATION</scope>
</reference>